<accession>A0AAD0M5Z0</accession>
<keyword evidence="2 6" id="KW-0732">Signal</keyword>
<dbReference type="GO" id="GO:0016020">
    <property type="term" value="C:membrane"/>
    <property type="evidence" value="ECO:0007669"/>
    <property type="project" value="UniProtKB-SubCell"/>
</dbReference>
<sequence>MKLKKLSYLVALSSAALASGCTIVDQSYDQARSDMGSVKKSIESDRAMKPSAVSDTDEIWLGGDPYKVGQEETAPGVLKRTVSVKQLDPISASDVMQMLSTDIGIKFVMTQDAIDYTNGVERSTSGGDAGNQAKDGPAGAVDAAGQAMTAQAGNFASNEQNIFQAITGGAQEAGSRIKFTLDYKGSVAGLLDLVASKAGLFWKFENGEIVMRRFETRSFILDMAPGTVSYQSEIKSDLSTNGSSDEGSNTSDSVHTVTSEIKGQSAFDAVKAGIQTMLSAGGQISLSESTGSLTVTDTPQVMEKVSRYIKTQNAIANKQIAIRADVYEINSDENGEFDPQLSALYSFGGFKLGMQDDTFTFSPNRDSTTMNHKFSDSSSAAFKLLRTNKNVAQVSSSTIYAQNGEPTPFQQLDEIGYLAEVQIETSSSSESSSSDASNLATLKPGKTSQGYSMTIIPRVTSDGRVMMKFAVDSSRLNSIDSYGLDGGAQIQVPSRSTNKNNQLVTVKSGEPLMIAGIERTANNATITSPLGRKSWLLGGSQSGGKKKIMTMIVLTPYIMKK</sequence>
<dbReference type="GO" id="GO:0015627">
    <property type="term" value="C:type II protein secretion system complex"/>
    <property type="evidence" value="ECO:0007669"/>
    <property type="project" value="TreeGrafter"/>
</dbReference>
<dbReference type="PROSITE" id="PS51257">
    <property type="entry name" value="PROKAR_LIPOPROTEIN"/>
    <property type="match status" value="1"/>
</dbReference>
<reference evidence="8 9" key="1">
    <citation type="journal article" date="2011" name="PLoS Pathog.">
        <title>Dynamic evolution of pathogenicity revealed by sequencing and comparative genomics of 19 Pseudomonas syringae isolates.</title>
        <authorList>
            <person name="Baltrus D.A."/>
            <person name="Nishimura M.T."/>
            <person name="Romanchuk A."/>
            <person name="Chang J.H."/>
            <person name="Mukhtar M.S."/>
            <person name="Cherkis K."/>
            <person name="Roach J."/>
            <person name="Grant S.R."/>
            <person name="Jones C.D."/>
            <person name="Dangl J.L."/>
        </authorList>
    </citation>
    <scope>NUCLEOTIDE SEQUENCE [LARGE SCALE GENOMIC DNA]</scope>
    <source>
        <strain evidence="8 9">M301315</strain>
    </source>
</reference>
<evidence type="ECO:0000313" key="8">
    <source>
        <dbReference type="EMBL" id="AXH59491.1"/>
    </source>
</evidence>
<evidence type="ECO:0000313" key="9">
    <source>
        <dbReference type="Proteomes" id="UP000006426"/>
    </source>
</evidence>
<dbReference type="GeneID" id="39474429"/>
<dbReference type="RefSeq" id="WP_005742315.1">
    <property type="nucleotide sequence ID" value="NZ_CP031226.1"/>
</dbReference>
<evidence type="ECO:0000256" key="2">
    <source>
        <dbReference type="ARBA" id="ARBA00022729"/>
    </source>
</evidence>
<feature type="chain" id="PRO_5042006923" description="Type II/III secretion system secretin-like domain-containing protein" evidence="6">
    <location>
        <begin position="19"/>
        <end position="561"/>
    </location>
</feature>
<evidence type="ECO:0000256" key="3">
    <source>
        <dbReference type="ARBA" id="ARBA00023136"/>
    </source>
</evidence>
<dbReference type="GO" id="GO:0009306">
    <property type="term" value="P:protein secretion"/>
    <property type="evidence" value="ECO:0007669"/>
    <property type="project" value="InterPro"/>
</dbReference>
<evidence type="ECO:0000256" key="5">
    <source>
        <dbReference type="SAM" id="MobiDB-lite"/>
    </source>
</evidence>
<evidence type="ECO:0000256" key="6">
    <source>
        <dbReference type="SAM" id="SignalP"/>
    </source>
</evidence>
<dbReference type="Pfam" id="PF00263">
    <property type="entry name" value="Secretin"/>
    <property type="match status" value="1"/>
</dbReference>
<dbReference type="PANTHER" id="PTHR30332:SF24">
    <property type="entry name" value="SECRETIN GSPD-RELATED"/>
    <property type="match status" value="1"/>
</dbReference>
<gene>
    <name evidence="8" type="ORF">PLA107_030150</name>
</gene>
<keyword evidence="8" id="KW-0614">Plasmid</keyword>
<proteinExistence type="inferred from homology"/>
<protein>
    <recommendedName>
        <fullName evidence="7">Type II/III secretion system secretin-like domain-containing protein</fullName>
    </recommendedName>
</protein>
<evidence type="ECO:0000256" key="4">
    <source>
        <dbReference type="RuleBase" id="RU004003"/>
    </source>
</evidence>
<dbReference type="AlphaFoldDB" id="A0AAD0M5Z0"/>
<feature type="region of interest" description="Disordered" evidence="5">
    <location>
        <begin position="119"/>
        <end position="140"/>
    </location>
</feature>
<name>A0AAD0M5Z0_PSEAV</name>
<dbReference type="InterPro" id="IPR004846">
    <property type="entry name" value="T2SS/T3SS_dom"/>
</dbReference>
<keyword evidence="3" id="KW-0472">Membrane</keyword>
<evidence type="ECO:0000256" key="1">
    <source>
        <dbReference type="ARBA" id="ARBA00004370"/>
    </source>
</evidence>
<comment type="subcellular location">
    <subcellularLocation>
        <location evidence="1">Membrane</location>
    </subcellularLocation>
</comment>
<feature type="signal peptide" evidence="6">
    <location>
        <begin position="1"/>
        <end position="18"/>
    </location>
</feature>
<dbReference type="InterPro" id="IPR050810">
    <property type="entry name" value="Bact_Secretion_Sys_Channel"/>
</dbReference>
<dbReference type="EMBL" id="CP031226">
    <property type="protein sequence ID" value="AXH59491.1"/>
    <property type="molecule type" value="Genomic_DNA"/>
</dbReference>
<organism evidence="8 9">
    <name type="scientific">Pseudomonas amygdali pv. lachrymans str. M301315</name>
    <dbReference type="NCBI Taxonomy" id="629260"/>
    <lineage>
        <taxon>Bacteria</taxon>
        <taxon>Pseudomonadati</taxon>
        <taxon>Pseudomonadota</taxon>
        <taxon>Gammaproteobacteria</taxon>
        <taxon>Pseudomonadales</taxon>
        <taxon>Pseudomonadaceae</taxon>
        <taxon>Pseudomonas</taxon>
        <taxon>Pseudomonas amygdali</taxon>
    </lineage>
</organism>
<evidence type="ECO:0000259" key="7">
    <source>
        <dbReference type="Pfam" id="PF00263"/>
    </source>
</evidence>
<dbReference type="Proteomes" id="UP000006426">
    <property type="component" value="Plasmid pmppla107"/>
</dbReference>
<dbReference type="PANTHER" id="PTHR30332">
    <property type="entry name" value="PROBABLE GENERAL SECRETION PATHWAY PROTEIN D"/>
    <property type="match status" value="1"/>
</dbReference>
<geneLocation type="plasmid" evidence="9">
    <name>pmppla107</name>
</geneLocation>
<comment type="similarity">
    <text evidence="4">Belongs to the bacterial secretin family.</text>
</comment>
<feature type="domain" description="Type II/III secretion system secretin-like" evidence="7">
    <location>
        <begin position="385"/>
        <end position="558"/>
    </location>
</feature>